<dbReference type="PANTHER" id="PTHR40942">
    <property type="match status" value="1"/>
</dbReference>
<gene>
    <name evidence="10" type="ORF">H8K47_07250</name>
</gene>
<dbReference type="SUPFAM" id="SSF56300">
    <property type="entry name" value="Metallo-dependent phosphatases"/>
    <property type="match status" value="1"/>
</dbReference>
<evidence type="ECO:0000256" key="5">
    <source>
        <dbReference type="ARBA" id="ARBA00031248"/>
    </source>
</evidence>
<dbReference type="PANTHER" id="PTHR40942:SF4">
    <property type="entry name" value="CYTOCHROME C5"/>
    <property type="match status" value="1"/>
</dbReference>
<dbReference type="Pfam" id="PF00149">
    <property type="entry name" value="Metallophos"/>
    <property type="match status" value="1"/>
</dbReference>
<protein>
    <recommendedName>
        <fullName evidence="3">bis(5'-nucleosyl)-tetraphosphatase (symmetrical)</fullName>
        <ecNumber evidence="3">3.6.1.41</ecNumber>
    </recommendedName>
    <alternativeName>
        <fullName evidence="6">Ap4A hydrolase</fullName>
    </alternativeName>
    <alternativeName>
        <fullName evidence="5">Diadenosine 5',5'''-P1,P4-tetraphosphate pyrophosphohydrolase</fullName>
    </alternativeName>
    <alternativeName>
        <fullName evidence="7">Diadenosine tetraphosphatase</fullName>
    </alternativeName>
</protein>
<dbReference type="GO" id="GO:0008803">
    <property type="term" value="F:bis(5'-nucleosyl)-tetraphosphatase (symmetrical) activity"/>
    <property type="evidence" value="ECO:0007669"/>
    <property type="project" value="UniProtKB-EC"/>
</dbReference>
<evidence type="ECO:0000313" key="11">
    <source>
        <dbReference type="Proteomes" id="UP000612361"/>
    </source>
</evidence>
<evidence type="ECO:0000256" key="8">
    <source>
        <dbReference type="ARBA" id="ARBA00049417"/>
    </source>
</evidence>
<keyword evidence="4 10" id="KW-0378">Hydrolase</keyword>
<dbReference type="InterPro" id="IPR029052">
    <property type="entry name" value="Metallo-depent_PP-like"/>
</dbReference>
<evidence type="ECO:0000259" key="9">
    <source>
        <dbReference type="Pfam" id="PF00149"/>
    </source>
</evidence>
<comment type="catalytic activity">
    <reaction evidence="8">
        <text>P(1),P(4)-bis(5'-adenosyl) tetraphosphate + H2O = 2 ADP + 2 H(+)</text>
        <dbReference type="Rhea" id="RHEA:24252"/>
        <dbReference type="ChEBI" id="CHEBI:15377"/>
        <dbReference type="ChEBI" id="CHEBI:15378"/>
        <dbReference type="ChEBI" id="CHEBI:58141"/>
        <dbReference type="ChEBI" id="CHEBI:456216"/>
        <dbReference type="EC" id="3.6.1.41"/>
    </reaction>
</comment>
<dbReference type="EMBL" id="JACOGG010000006">
    <property type="protein sequence ID" value="MBC3935149.1"/>
    <property type="molecule type" value="Genomic_DNA"/>
</dbReference>
<evidence type="ECO:0000256" key="7">
    <source>
        <dbReference type="ARBA" id="ARBA00033210"/>
    </source>
</evidence>
<dbReference type="Gene3D" id="3.60.21.10">
    <property type="match status" value="1"/>
</dbReference>
<organism evidence="10 11">
    <name type="scientific">Undibacterium rugosum</name>
    <dbReference type="NCBI Taxonomy" id="2762291"/>
    <lineage>
        <taxon>Bacteria</taxon>
        <taxon>Pseudomonadati</taxon>
        <taxon>Pseudomonadota</taxon>
        <taxon>Betaproteobacteria</taxon>
        <taxon>Burkholderiales</taxon>
        <taxon>Oxalobacteraceae</taxon>
        <taxon>Undibacterium</taxon>
    </lineage>
</organism>
<dbReference type="NCBIfam" id="TIGR00668">
    <property type="entry name" value="apaH"/>
    <property type="match status" value="1"/>
</dbReference>
<comment type="similarity">
    <text evidence="2">Belongs to the Ap4A hydrolase family.</text>
</comment>
<evidence type="ECO:0000256" key="3">
    <source>
        <dbReference type="ARBA" id="ARBA00012506"/>
    </source>
</evidence>
<dbReference type="PIRSF" id="PIRSF000903">
    <property type="entry name" value="B5n-ttraPtase_sm"/>
    <property type="match status" value="1"/>
</dbReference>
<dbReference type="InterPro" id="IPR004843">
    <property type="entry name" value="Calcineurin-like_PHP"/>
</dbReference>
<reference evidence="10" key="1">
    <citation type="submission" date="2020-08" db="EMBL/GenBank/DDBJ databases">
        <title>Novel species isolated from subtropical streams in China.</title>
        <authorList>
            <person name="Lu H."/>
        </authorList>
    </citation>
    <scope>NUCLEOTIDE SEQUENCE</scope>
    <source>
        <strain evidence="10">CY7W</strain>
    </source>
</reference>
<sequence length="287" mass="32397">MNTVTATHSVSAATYFIGDIQGCADQLRELLEHTEKQTPDARYLFAGDLVNRGPKSLDSLRLIRELQLAGRAESVLGNHDLHLLAVAHGIRQPHPSDTLQDILHAEDREILLDWLRQRPLAHLEQGHLLIHAGLFPDWSIAQAQSLGAEVSHILQSDHWLDFLAVMYGNQPDHWSEDLQGAERWRCIINAMTRMRYCRQDGSMDFAIKEGKRAAPDHYQAWFDLPRQSADQCVVFGHWSTLGLIVEPNLISLDTGCVWGGQLTAVRLHDHHVIQIECPQQQKPGKNS</sequence>
<comment type="caution">
    <text evidence="10">The sequence shown here is derived from an EMBL/GenBank/DDBJ whole genome shotgun (WGS) entry which is preliminary data.</text>
</comment>
<accession>A0A923KSP4</accession>
<evidence type="ECO:0000256" key="4">
    <source>
        <dbReference type="ARBA" id="ARBA00022801"/>
    </source>
</evidence>
<evidence type="ECO:0000313" key="10">
    <source>
        <dbReference type="EMBL" id="MBC3935149.1"/>
    </source>
</evidence>
<dbReference type="NCBIfam" id="NF001204">
    <property type="entry name" value="PRK00166.1"/>
    <property type="match status" value="1"/>
</dbReference>
<keyword evidence="11" id="KW-1185">Reference proteome</keyword>
<dbReference type="CDD" id="cd07422">
    <property type="entry name" value="MPP_ApaH"/>
    <property type="match status" value="1"/>
</dbReference>
<dbReference type="InterPro" id="IPR004617">
    <property type="entry name" value="ApaH"/>
</dbReference>
<feature type="domain" description="Calcineurin-like phosphoesterase" evidence="9">
    <location>
        <begin position="15"/>
        <end position="139"/>
    </location>
</feature>
<comment type="function">
    <text evidence="1">Hydrolyzes diadenosine 5',5'''-P1,P4-tetraphosphate to yield ADP.</text>
</comment>
<dbReference type="RefSeq" id="WP_186880742.1">
    <property type="nucleotide sequence ID" value="NZ_JACOGG010000006.1"/>
</dbReference>
<name>A0A923KSP4_9BURK</name>
<dbReference type="Proteomes" id="UP000612361">
    <property type="component" value="Unassembled WGS sequence"/>
</dbReference>
<evidence type="ECO:0000256" key="6">
    <source>
        <dbReference type="ARBA" id="ARBA00032248"/>
    </source>
</evidence>
<dbReference type="EC" id="3.6.1.41" evidence="3"/>
<dbReference type="AlphaFoldDB" id="A0A923KSP4"/>
<evidence type="ECO:0000256" key="1">
    <source>
        <dbReference type="ARBA" id="ARBA00003413"/>
    </source>
</evidence>
<proteinExistence type="inferred from homology"/>
<evidence type="ECO:0000256" key="2">
    <source>
        <dbReference type="ARBA" id="ARBA00005419"/>
    </source>
</evidence>